<dbReference type="InterPro" id="IPR000160">
    <property type="entry name" value="GGDEF_dom"/>
</dbReference>
<dbReference type="RefSeq" id="WP_106024408.1">
    <property type="nucleotide sequence ID" value="NZ_PVXN01000040.1"/>
</dbReference>
<evidence type="ECO:0000259" key="1">
    <source>
        <dbReference type="PROSITE" id="PS50887"/>
    </source>
</evidence>
<gene>
    <name evidence="2" type="primary">adrA</name>
    <name evidence="2" type="ORF">CPAL_16300</name>
</gene>
<proteinExistence type="predicted"/>
<name>A0A2T0AQS2_9CLOT</name>
<dbReference type="Proteomes" id="UP000239614">
    <property type="component" value="Unassembled WGS sequence"/>
</dbReference>
<evidence type="ECO:0000313" key="2">
    <source>
        <dbReference type="EMBL" id="PRR71800.1"/>
    </source>
</evidence>
<dbReference type="NCBIfam" id="TIGR00254">
    <property type="entry name" value="GGDEF"/>
    <property type="match status" value="1"/>
</dbReference>
<accession>A0A2T0AQS2</accession>
<dbReference type="OrthoDB" id="9805474at2"/>
<dbReference type="GO" id="GO:0005886">
    <property type="term" value="C:plasma membrane"/>
    <property type="evidence" value="ECO:0007669"/>
    <property type="project" value="TreeGrafter"/>
</dbReference>
<protein>
    <submittedName>
        <fullName evidence="2">Putative diguanylate cyclase AdrA</fullName>
        <ecNumber evidence="2">2.7.7.65</ecNumber>
    </submittedName>
</protein>
<dbReference type="SUPFAM" id="SSF55073">
    <property type="entry name" value="Nucleotide cyclase"/>
    <property type="match status" value="1"/>
</dbReference>
<dbReference type="GO" id="GO:0052621">
    <property type="term" value="F:diguanylate cyclase activity"/>
    <property type="evidence" value="ECO:0007669"/>
    <property type="project" value="UniProtKB-EC"/>
</dbReference>
<organism evidence="2 3">
    <name type="scientific">Clostridium thermopalmarium DSM 5974</name>
    <dbReference type="NCBI Taxonomy" id="1121340"/>
    <lineage>
        <taxon>Bacteria</taxon>
        <taxon>Bacillati</taxon>
        <taxon>Bacillota</taxon>
        <taxon>Clostridia</taxon>
        <taxon>Eubacteriales</taxon>
        <taxon>Clostridiaceae</taxon>
        <taxon>Clostridium</taxon>
    </lineage>
</organism>
<dbReference type="CDD" id="cd01949">
    <property type="entry name" value="GGDEF"/>
    <property type="match status" value="1"/>
</dbReference>
<dbReference type="GO" id="GO:0043709">
    <property type="term" value="P:cell adhesion involved in single-species biofilm formation"/>
    <property type="evidence" value="ECO:0007669"/>
    <property type="project" value="TreeGrafter"/>
</dbReference>
<dbReference type="Gene3D" id="3.30.70.270">
    <property type="match status" value="1"/>
</dbReference>
<dbReference type="InterPro" id="IPR050469">
    <property type="entry name" value="Diguanylate_Cyclase"/>
</dbReference>
<dbReference type="SMART" id="SM00267">
    <property type="entry name" value="GGDEF"/>
    <property type="match status" value="1"/>
</dbReference>
<dbReference type="EMBL" id="PVXN01000040">
    <property type="protein sequence ID" value="PRR71800.1"/>
    <property type="molecule type" value="Genomic_DNA"/>
</dbReference>
<sequence length="188" mass="21574">MNLIKSELQIALKNAFAQNKLKYLANFDELTGVMNRRRFNKELSFQIEKAKQERRTFCLVMIDLDNFKKINDTYGHNFGDKVLRFFSYLLESSMERSGIIARLSGDEFAILFLNCPMDEAKKKMTKITEIVASHKINGVTISFSYGICEVEGCNSITCTEALILADVDMYNNKKLKKLKGSLNDKRIT</sequence>
<keyword evidence="2" id="KW-0548">Nucleotidyltransferase</keyword>
<dbReference type="Pfam" id="PF00990">
    <property type="entry name" value="GGDEF"/>
    <property type="match status" value="1"/>
</dbReference>
<dbReference type="PANTHER" id="PTHR45138">
    <property type="entry name" value="REGULATORY COMPONENTS OF SENSORY TRANSDUCTION SYSTEM"/>
    <property type="match status" value="1"/>
</dbReference>
<feature type="domain" description="GGDEF" evidence="1">
    <location>
        <begin position="55"/>
        <end position="185"/>
    </location>
</feature>
<reference evidence="2 3" key="1">
    <citation type="submission" date="2018-03" db="EMBL/GenBank/DDBJ databases">
        <title>Genome sequence of Clostridium thermopalmarium DSM 5974.</title>
        <authorList>
            <person name="Poehlein A."/>
            <person name="Daniel R."/>
        </authorList>
    </citation>
    <scope>NUCLEOTIDE SEQUENCE [LARGE SCALE GENOMIC DNA]</scope>
    <source>
        <strain evidence="2 3">DSM 5974</strain>
    </source>
</reference>
<comment type="caution">
    <text evidence="2">The sequence shown here is derived from an EMBL/GenBank/DDBJ whole genome shotgun (WGS) entry which is preliminary data.</text>
</comment>
<dbReference type="GO" id="GO:1902201">
    <property type="term" value="P:negative regulation of bacterial-type flagellum-dependent cell motility"/>
    <property type="evidence" value="ECO:0007669"/>
    <property type="project" value="TreeGrafter"/>
</dbReference>
<keyword evidence="2" id="KW-0808">Transferase</keyword>
<keyword evidence="3" id="KW-1185">Reference proteome</keyword>
<evidence type="ECO:0000313" key="3">
    <source>
        <dbReference type="Proteomes" id="UP000239614"/>
    </source>
</evidence>
<dbReference type="PROSITE" id="PS50887">
    <property type="entry name" value="GGDEF"/>
    <property type="match status" value="1"/>
</dbReference>
<dbReference type="InterPro" id="IPR029787">
    <property type="entry name" value="Nucleotide_cyclase"/>
</dbReference>
<dbReference type="PANTHER" id="PTHR45138:SF6">
    <property type="entry name" value="DIGUANYLATE CYCLASE DGCN"/>
    <property type="match status" value="1"/>
</dbReference>
<dbReference type="AlphaFoldDB" id="A0A2T0AQS2"/>
<dbReference type="EC" id="2.7.7.65" evidence="2"/>
<dbReference type="InterPro" id="IPR043128">
    <property type="entry name" value="Rev_trsase/Diguanyl_cyclase"/>
</dbReference>